<dbReference type="FunFam" id="3.40.50.300:FF:000163">
    <property type="entry name" value="Multidrug resistance-associated protein member 4"/>
    <property type="match status" value="1"/>
</dbReference>
<dbReference type="GO" id="GO:0016887">
    <property type="term" value="F:ATP hydrolysis activity"/>
    <property type="evidence" value="ECO:0007669"/>
    <property type="project" value="InterPro"/>
</dbReference>
<evidence type="ECO:0000256" key="5">
    <source>
        <dbReference type="ARBA" id="ARBA00022741"/>
    </source>
</evidence>
<dbReference type="SUPFAM" id="SSF52540">
    <property type="entry name" value="P-loop containing nucleoside triphosphate hydrolases"/>
    <property type="match status" value="1"/>
</dbReference>
<evidence type="ECO:0000256" key="3">
    <source>
        <dbReference type="ARBA" id="ARBA00022692"/>
    </source>
</evidence>
<dbReference type="InterPro" id="IPR027417">
    <property type="entry name" value="P-loop_NTPase"/>
</dbReference>
<keyword evidence="2" id="KW-0813">Transport</keyword>
<dbReference type="InterPro" id="IPR003439">
    <property type="entry name" value="ABC_transporter-like_ATP-bd"/>
</dbReference>
<dbReference type="Pfam" id="PF00005">
    <property type="entry name" value="ABC_tran"/>
    <property type="match status" value="1"/>
</dbReference>
<sequence>MQSLFRIVEPAQGTILIDGVDITKIGLHDLRSKLTIIPQDPVLFSGTVRTNLDPFKTKSDEDIWEALELSHLKAFISGLDKGLEHEVREGGENFSVGLRQLLCLARALLRKSKVLVLDEATAAVDLETDALIQQTIRREFAGSTILTIAHRLNTIMDYDRILVLEQGRVAEFGSPASLLTAENSIFHGMAKDAGLA</sequence>
<evidence type="ECO:0000256" key="2">
    <source>
        <dbReference type="ARBA" id="ARBA00022448"/>
    </source>
</evidence>
<evidence type="ECO:0000256" key="4">
    <source>
        <dbReference type="ARBA" id="ARBA00022737"/>
    </source>
</evidence>
<evidence type="ECO:0000256" key="6">
    <source>
        <dbReference type="ARBA" id="ARBA00022840"/>
    </source>
</evidence>
<dbReference type="PANTHER" id="PTHR24223:SF443">
    <property type="entry name" value="MULTIDRUG-RESISTANCE LIKE PROTEIN 1, ISOFORM I"/>
    <property type="match status" value="1"/>
</dbReference>
<evidence type="ECO:0000256" key="8">
    <source>
        <dbReference type="ARBA" id="ARBA00023136"/>
    </source>
</evidence>
<dbReference type="InterPro" id="IPR050173">
    <property type="entry name" value="ABC_transporter_C-like"/>
</dbReference>
<dbReference type="EMBL" id="JARKHS020032594">
    <property type="protein sequence ID" value="KAK8759788.1"/>
    <property type="molecule type" value="Genomic_DNA"/>
</dbReference>
<dbReference type="GO" id="GO:0042626">
    <property type="term" value="F:ATPase-coupled transmembrane transporter activity"/>
    <property type="evidence" value="ECO:0007669"/>
    <property type="project" value="TreeGrafter"/>
</dbReference>
<evidence type="ECO:0000313" key="11">
    <source>
        <dbReference type="Proteomes" id="UP001321473"/>
    </source>
</evidence>
<dbReference type="GO" id="GO:0016020">
    <property type="term" value="C:membrane"/>
    <property type="evidence" value="ECO:0007669"/>
    <property type="project" value="TreeGrafter"/>
</dbReference>
<evidence type="ECO:0000256" key="1">
    <source>
        <dbReference type="ARBA" id="ARBA00004127"/>
    </source>
</evidence>
<gene>
    <name evidence="10" type="ORF">V5799_028946</name>
</gene>
<keyword evidence="3" id="KW-0812">Transmembrane</keyword>
<dbReference type="GO" id="GO:0005524">
    <property type="term" value="F:ATP binding"/>
    <property type="evidence" value="ECO:0007669"/>
    <property type="project" value="UniProtKB-KW"/>
</dbReference>
<protein>
    <recommendedName>
        <fullName evidence="9">ABC transporter domain-containing protein</fullName>
    </recommendedName>
</protein>
<dbReference type="AlphaFoldDB" id="A0AAQ4DBE8"/>
<comment type="caution">
    <text evidence="10">The sequence shown here is derived from an EMBL/GenBank/DDBJ whole genome shotgun (WGS) entry which is preliminary data.</text>
</comment>
<dbReference type="GO" id="GO:0012505">
    <property type="term" value="C:endomembrane system"/>
    <property type="evidence" value="ECO:0007669"/>
    <property type="project" value="UniProtKB-SubCell"/>
</dbReference>
<feature type="domain" description="ABC transporter" evidence="9">
    <location>
        <begin position="3"/>
        <end position="122"/>
    </location>
</feature>
<dbReference type="Gene3D" id="3.40.50.300">
    <property type="entry name" value="P-loop containing nucleotide triphosphate hydrolases"/>
    <property type="match status" value="1"/>
</dbReference>
<proteinExistence type="predicted"/>
<dbReference type="Proteomes" id="UP001321473">
    <property type="component" value="Unassembled WGS sequence"/>
</dbReference>
<keyword evidence="4" id="KW-0677">Repeat</keyword>
<dbReference type="CDD" id="cd03244">
    <property type="entry name" value="ABCC_MRP_domain2"/>
    <property type="match status" value="1"/>
</dbReference>
<evidence type="ECO:0000313" key="10">
    <source>
        <dbReference type="EMBL" id="KAK8759788.1"/>
    </source>
</evidence>
<keyword evidence="11" id="KW-1185">Reference proteome</keyword>
<organism evidence="10 11">
    <name type="scientific">Amblyomma americanum</name>
    <name type="common">Lone star tick</name>
    <dbReference type="NCBI Taxonomy" id="6943"/>
    <lineage>
        <taxon>Eukaryota</taxon>
        <taxon>Metazoa</taxon>
        <taxon>Ecdysozoa</taxon>
        <taxon>Arthropoda</taxon>
        <taxon>Chelicerata</taxon>
        <taxon>Arachnida</taxon>
        <taxon>Acari</taxon>
        <taxon>Parasitiformes</taxon>
        <taxon>Ixodida</taxon>
        <taxon>Ixodoidea</taxon>
        <taxon>Ixodidae</taxon>
        <taxon>Amblyomminae</taxon>
        <taxon>Amblyomma</taxon>
    </lineage>
</organism>
<accession>A0AAQ4DBE8</accession>
<keyword evidence="5" id="KW-0547">Nucleotide-binding</keyword>
<dbReference type="PANTHER" id="PTHR24223">
    <property type="entry name" value="ATP-BINDING CASSETTE SUB-FAMILY C"/>
    <property type="match status" value="1"/>
</dbReference>
<keyword evidence="6" id="KW-0067">ATP-binding</keyword>
<name>A0AAQ4DBE8_AMBAM</name>
<comment type="subcellular location">
    <subcellularLocation>
        <location evidence="1">Endomembrane system</location>
        <topology evidence="1">Multi-pass membrane protein</topology>
    </subcellularLocation>
</comment>
<evidence type="ECO:0000259" key="9">
    <source>
        <dbReference type="Pfam" id="PF00005"/>
    </source>
</evidence>
<evidence type="ECO:0000256" key="7">
    <source>
        <dbReference type="ARBA" id="ARBA00022989"/>
    </source>
</evidence>
<keyword evidence="8" id="KW-0472">Membrane</keyword>
<reference evidence="10 11" key="1">
    <citation type="journal article" date="2023" name="Arcadia Sci">
        <title>De novo assembly of a long-read Amblyomma americanum tick genome.</title>
        <authorList>
            <person name="Chou S."/>
            <person name="Poskanzer K.E."/>
            <person name="Rollins M."/>
            <person name="Thuy-Boun P.S."/>
        </authorList>
    </citation>
    <scope>NUCLEOTIDE SEQUENCE [LARGE SCALE GENOMIC DNA]</scope>
    <source>
        <strain evidence="10">F_SG_1</strain>
        <tissue evidence="10">Salivary glands</tissue>
    </source>
</reference>
<keyword evidence="7" id="KW-1133">Transmembrane helix</keyword>